<organism evidence="7 8">
    <name type="scientific">Forsythia ovata</name>
    <dbReference type="NCBI Taxonomy" id="205694"/>
    <lineage>
        <taxon>Eukaryota</taxon>
        <taxon>Viridiplantae</taxon>
        <taxon>Streptophyta</taxon>
        <taxon>Embryophyta</taxon>
        <taxon>Tracheophyta</taxon>
        <taxon>Spermatophyta</taxon>
        <taxon>Magnoliopsida</taxon>
        <taxon>eudicotyledons</taxon>
        <taxon>Gunneridae</taxon>
        <taxon>Pentapetalae</taxon>
        <taxon>asterids</taxon>
        <taxon>lamiids</taxon>
        <taxon>Lamiales</taxon>
        <taxon>Oleaceae</taxon>
        <taxon>Forsythieae</taxon>
        <taxon>Forsythia</taxon>
    </lineage>
</organism>
<evidence type="ECO:0000256" key="3">
    <source>
        <dbReference type="ARBA" id="ARBA00022692"/>
    </source>
</evidence>
<feature type="transmembrane region" description="Helical" evidence="6">
    <location>
        <begin position="152"/>
        <end position="173"/>
    </location>
</feature>
<keyword evidence="4 6" id="KW-1133">Transmembrane helix</keyword>
<comment type="subcellular location">
    <subcellularLocation>
        <location evidence="1">Membrane</location>
    </subcellularLocation>
</comment>
<comment type="caution">
    <text evidence="7">The sequence shown here is derived from an EMBL/GenBank/DDBJ whole genome shotgun (WGS) entry which is preliminary data.</text>
</comment>
<comment type="similarity">
    <text evidence="2">Belongs to the UPF0496 family.</text>
</comment>
<keyword evidence="8" id="KW-1185">Reference proteome</keyword>
<evidence type="ECO:0008006" key="9">
    <source>
        <dbReference type="Google" id="ProtNLM"/>
    </source>
</evidence>
<dbReference type="InterPro" id="IPR007749">
    <property type="entry name" value="DUF677"/>
</dbReference>
<evidence type="ECO:0000256" key="1">
    <source>
        <dbReference type="ARBA" id="ARBA00004370"/>
    </source>
</evidence>
<reference evidence="8" key="1">
    <citation type="submission" date="2024-07" db="EMBL/GenBank/DDBJ databases">
        <title>Two chromosome-level genome assemblies of Korean endemic species Abeliophyllum distichum and Forsythia ovata (Oleaceae).</title>
        <authorList>
            <person name="Jang H."/>
        </authorList>
    </citation>
    <scope>NUCLEOTIDE SEQUENCE [LARGE SCALE GENOMIC DNA]</scope>
</reference>
<accession>A0ABD1PWU2</accession>
<keyword evidence="5 6" id="KW-0472">Membrane</keyword>
<dbReference type="PANTHER" id="PTHR31113">
    <property type="entry name" value="UPF0496 PROTEIN 3-RELATED"/>
    <property type="match status" value="1"/>
</dbReference>
<evidence type="ECO:0000256" key="2">
    <source>
        <dbReference type="ARBA" id="ARBA00009074"/>
    </source>
</evidence>
<keyword evidence="3 6" id="KW-0812">Transmembrane</keyword>
<evidence type="ECO:0000313" key="8">
    <source>
        <dbReference type="Proteomes" id="UP001604277"/>
    </source>
</evidence>
<dbReference type="GO" id="GO:0016020">
    <property type="term" value="C:membrane"/>
    <property type="evidence" value="ECO:0007669"/>
    <property type="project" value="UniProtKB-SubCell"/>
</dbReference>
<protein>
    <recommendedName>
        <fullName evidence="9">SMODS and SLOG-associating 2TM effector domain-containing protein</fullName>
    </recommendedName>
</protein>
<name>A0ABD1PWU2_9LAMI</name>
<evidence type="ECO:0000313" key="7">
    <source>
        <dbReference type="EMBL" id="KAL2468410.1"/>
    </source>
</evidence>
<evidence type="ECO:0000256" key="4">
    <source>
        <dbReference type="ARBA" id="ARBA00022989"/>
    </source>
</evidence>
<evidence type="ECO:0000256" key="5">
    <source>
        <dbReference type="ARBA" id="ARBA00023136"/>
    </source>
</evidence>
<dbReference type="EMBL" id="JBFOLJ010000016">
    <property type="protein sequence ID" value="KAL2468410.1"/>
    <property type="molecule type" value="Genomic_DNA"/>
</dbReference>
<proteinExistence type="inferred from homology"/>
<dbReference type="Pfam" id="PF05055">
    <property type="entry name" value="DUF677"/>
    <property type="match status" value="1"/>
</dbReference>
<dbReference type="AlphaFoldDB" id="A0ABD1PWU2"/>
<dbReference type="PANTHER" id="PTHR31113:SF3">
    <property type="entry name" value="UPF0496 PROTEIN 1"/>
    <property type="match status" value="1"/>
</dbReference>
<gene>
    <name evidence="7" type="ORF">Fot_49986</name>
</gene>
<evidence type="ECO:0000256" key="6">
    <source>
        <dbReference type="SAM" id="Phobius"/>
    </source>
</evidence>
<feature type="transmembrane region" description="Helical" evidence="6">
    <location>
        <begin position="179"/>
        <end position="203"/>
    </location>
</feature>
<sequence length="319" mass="36167">MESSQQLPITEIETIGCQEFGETSTPTNNPQHIIGIASYDTEVTNCLLEMNQERVKVILESMQDVWNNKELFELIKECCKNISNNLNSYGELDKSLEERNNGNLNNFKATINLFCQHFADLNQQHKWNVDKLQMFKTKLDEKQNCIQVWRKLSAIIFAILAVIVLIGSGVTLATVTSHWATALATTANSIPLGSIGMWIYSIFNKYENVLKAHKDIINWLNRWTQLAIKDLAKIQGHMASVDFVVNQRTSKLSIEETINNLNDIRVKVVDCSNNTRKARTAILQMIIKHPNHLDIAVATPPFLASDVIIGTDDRQTLRI</sequence>
<dbReference type="Proteomes" id="UP001604277">
    <property type="component" value="Unassembled WGS sequence"/>
</dbReference>